<feature type="transmembrane region" description="Helical" evidence="11">
    <location>
        <begin position="21"/>
        <end position="45"/>
    </location>
</feature>
<dbReference type="InterPro" id="IPR003838">
    <property type="entry name" value="ABC3_permease_C"/>
</dbReference>
<keyword evidence="6 11" id="KW-0812">Transmembrane</keyword>
<evidence type="ECO:0000256" key="8">
    <source>
        <dbReference type="ARBA" id="ARBA00023136"/>
    </source>
</evidence>
<dbReference type="InterPro" id="IPR004513">
    <property type="entry name" value="FtsX"/>
</dbReference>
<sequence length="295" mass="32574">MFSNFEFFIIEALRSFRRSTLMNLVAIGTIAVTLVIFGLFLLLIINMGNVVGTVSSRMDVAAYVEEDISLGEAGALQLKFSKIPGVEKVEFISRTEAWKKFKQDFGTKLDLDEIMTENPLPHTFTVRVRTPELLPPVAKRLSEFEVVSEVRYSGRMIDQIRSLLDAVRIGGAGLVILISFATLLIVVNTVRLTVLARETDIYIMKLVGATDTFVKWPFIIEGILIGVLGGLISFLVLKFSYDGVVLRVSQALPFLPLVCDQRMLAVIYITMVAGGTALGMVGAYISVSKVLKIEV</sequence>
<feature type="transmembrane region" description="Helical" evidence="11">
    <location>
        <begin position="172"/>
        <end position="195"/>
    </location>
</feature>
<dbReference type="Gene3D" id="3.30.70.3040">
    <property type="match status" value="1"/>
</dbReference>
<feature type="domain" description="FtsX extracellular" evidence="13">
    <location>
        <begin position="60"/>
        <end position="150"/>
    </location>
</feature>
<feature type="transmembrane region" description="Helical" evidence="11">
    <location>
        <begin position="265"/>
        <end position="287"/>
    </location>
</feature>
<dbReference type="PANTHER" id="PTHR47755:SF1">
    <property type="entry name" value="CELL DIVISION PROTEIN FTSX"/>
    <property type="match status" value="1"/>
</dbReference>
<evidence type="ECO:0000313" key="15">
    <source>
        <dbReference type="Proteomes" id="UP000051861"/>
    </source>
</evidence>
<protein>
    <recommendedName>
        <fullName evidence="3 10">Cell division protein FtsX</fullName>
    </recommendedName>
</protein>
<dbReference type="GO" id="GO:0005886">
    <property type="term" value="C:plasma membrane"/>
    <property type="evidence" value="ECO:0007669"/>
    <property type="project" value="UniProtKB-SubCell"/>
</dbReference>
<evidence type="ECO:0000256" key="4">
    <source>
        <dbReference type="ARBA" id="ARBA00022475"/>
    </source>
</evidence>
<evidence type="ECO:0000313" key="14">
    <source>
        <dbReference type="EMBL" id="KPJ69564.1"/>
    </source>
</evidence>
<feature type="transmembrane region" description="Helical" evidence="11">
    <location>
        <begin position="216"/>
        <end position="237"/>
    </location>
</feature>
<evidence type="ECO:0000256" key="3">
    <source>
        <dbReference type="ARBA" id="ARBA00021907"/>
    </source>
</evidence>
<dbReference type="PIRSF" id="PIRSF003097">
    <property type="entry name" value="FtsX"/>
    <property type="match status" value="1"/>
</dbReference>
<gene>
    <name evidence="14" type="ORF">AMJ44_03340</name>
</gene>
<evidence type="ECO:0000256" key="1">
    <source>
        <dbReference type="ARBA" id="ARBA00004651"/>
    </source>
</evidence>
<dbReference type="EMBL" id="LIZX01000021">
    <property type="protein sequence ID" value="KPJ69564.1"/>
    <property type="molecule type" value="Genomic_DNA"/>
</dbReference>
<accession>A0A0S7Y611</accession>
<dbReference type="PANTHER" id="PTHR47755">
    <property type="entry name" value="CELL DIVISION PROTEIN FTSX"/>
    <property type="match status" value="1"/>
</dbReference>
<comment type="caution">
    <text evidence="14">The sequence shown here is derived from an EMBL/GenBank/DDBJ whole genome shotgun (WGS) entry which is preliminary data.</text>
</comment>
<evidence type="ECO:0000259" key="12">
    <source>
        <dbReference type="Pfam" id="PF02687"/>
    </source>
</evidence>
<dbReference type="InterPro" id="IPR040690">
    <property type="entry name" value="FtsX_ECD"/>
</dbReference>
<dbReference type="Pfam" id="PF18075">
    <property type="entry name" value="FtsX_ECD"/>
    <property type="match status" value="1"/>
</dbReference>
<keyword evidence="5 10" id="KW-0132">Cell division</keyword>
<evidence type="ECO:0000256" key="6">
    <source>
        <dbReference type="ARBA" id="ARBA00022692"/>
    </source>
</evidence>
<proteinExistence type="inferred from homology"/>
<reference evidence="14 15" key="1">
    <citation type="journal article" date="2015" name="Microbiome">
        <title>Genomic resolution of linkages in carbon, nitrogen, and sulfur cycling among widespread estuary sediment bacteria.</title>
        <authorList>
            <person name="Baker B.J."/>
            <person name="Lazar C.S."/>
            <person name="Teske A.P."/>
            <person name="Dick G.J."/>
        </authorList>
    </citation>
    <scope>NUCLEOTIDE SEQUENCE [LARGE SCALE GENOMIC DNA]</scope>
    <source>
        <strain evidence="14">DG_54_3</strain>
    </source>
</reference>
<name>A0A0S7Y611_UNCSA</name>
<evidence type="ECO:0000256" key="9">
    <source>
        <dbReference type="ARBA" id="ARBA00023306"/>
    </source>
</evidence>
<evidence type="ECO:0000256" key="7">
    <source>
        <dbReference type="ARBA" id="ARBA00022989"/>
    </source>
</evidence>
<evidence type="ECO:0000259" key="13">
    <source>
        <dbReference type="Pfam" id="PF18075"/>
    </source>
</evidence>
<keyword evidence="9 10" id="KW-0131">Cell cycle</keyword>
<evidence type="ECO:0000256" key="2">
    <source>
        <dbReference type="ARBA" id="ARBA00007379"/>
    </source>
</evidence>
<dbReference type="Proteomes" id="UP000051861">
    <property type="component" value="Unassembled WGS sequence"/>
</dbReference>
<keyword evidence="7 11" id="KW-1133">Transmembrane helix</keyword>
<evidence type="ECO:0000256" key="10">
    <source>
        <dbReference type="PIRNR" id="PIRNR003097"/>
    </source>
</evidence>
<dbReference type="NCBIfam" id="NF038347">
    <property type="entry name" value="FtsX_Gpos"/>
    <property type="match status" value="1"/>
</dbReference>
<keyword evidence="4 10" id="KW-1003">Cell membrane</keyword>
<keyword evidence="8 10" id="KW-0472">Membrane</keyword>
<dbReference type="InterPro" id="IPR058204">
    <property type="entry name" value="FtsX_firmicutes-type"/>
</dbReference>
<comment type="subcellular location">
    <subcellularLocation>
        <location evidence="1">Cell membrane</location>
        <topology evidence="1">Multi-pass membrane protein</topology>
    </subcellularLocation>
</comment>
<comment type="similarity">
    <text evidence="2 10">Belongs to the ABC-4 integral membrane protein family. FtsX subfamily.</text>
</comment>
<dbReference type="AlphaFoldDB" id="A0A0S7Y611"/>
<evidence type="ECO:0000256" key="5">
    <source>
        <dbReference type="ARBA" id="ARBA00022618"/>
    </source>
</evidence>
<evidence type="ECO:0000256" key="11">
    <source>
        <dbReference type="SAM" id="Phobius"/>
    </source>
</evidence>
<organism evidence="14 15">
    <name type="scientific">candidate division WOR-1 bacterium DG_54_3</name>
    <dbReference type="NCBI Taxonomy" id="1703775"/>
    <lineage>
        <taxon>Bacteria</taxon>
        <taxon>Bacillati</taxon>
        <taxon>Saganbacteria</taxon>
    </lineage>
</organism>
<dbReference type="GO" id="GO:0051301">
    <property type="term" value="P:cell division"/>
    <property type="evidence" value="ECO:0007669"/>
    <property type="project" value="UniProtKB-KW"/>
</dbReference>
<feature type="domain" description="ABC3 transporter permease C-terminal" evidence="12">
    <location>
        <begin position="174"/>
        <end position="294"/>
    </location>
</feature>
<dbReference type="Pfam" id="PF02687">
    <property type="entry name" value="FtsX"/>
    <property type="match status" value="1"/>
</dbReference>